<dbReference type="Proteomes" id="UP000001191">
    <property type="component" value="Chromosome"/>
</dbReference>
<accession>B2J648</accession>
<proteinExistence type="predicted"/>
<dbReference type="GO" id="GO:0031177">
    <property type="term" value="F:phosphopantetheine binding"/>
    <property type="evidence" value="ECO:0007669"/>
    <property type="project" value="InterPro"/>
</dbReference>
<reference evidence="5" key="1">
    <citation type="submission" date="2008-04" db="EMBL/GenBank/DDBJ databases">
        <title>Complete sequence of chromosome of Nostoc punctiforme ATCC 29133.</title>
        <authorList>
            <consortium name="US DOE Joint Genome Institute"/>
            <person name="Copeland A."/>
            <person name="Lucas S."/>
            <person name="Lapidus A."/>
            <person name="Glavina del Rio T."/>
            <person name="Dalin E."/>
            <person name="Tice H."/>
            <person name="Pitluck S."/>
            <person name="Chain P."/>
            <person name="Malfatti S."/>
            <person name="Shin M."/>
            <person name="Vergez L."/>
            <person name="Schmutz J."/>
            <person name="Larimer F."/>
            <person name="Land M."/>
            <person name="Hauser L."/>
            <person name="Kyrpides N."/>
            <person name="Kim E."/>
            <person name="Meeks J.C."/>
            <person name="Elhai J."/>
            <person name="Campbell E.L."/>
            <person name="Thiel T."/>
            <person name="Longmire J."/>
            <person name="Potts M."/>
            <person name="Atlas R."/>
        </authorList>
    </citation>
    <scope>NUCLEOTIDE SEQUENCE [LARGE SCALE GENOMIC DNA]</scope>
    <source>
        <strain evidence="5">ATCC 29133 / PCC 73102</strain>
    </source>
</reference>
<dbReference type="STRING" id="63737.Npun_F2143"/>
<dbReference type="Pfam" id="PF00550">
    <property type="entry name" value="PP-binding"/>
    <property type="match status" value="1"/>
</dbReference>
<evidence type="ECO:0000256" key="1">
    <source>
        <dbReference type="ARBA" id="ARBA00022450"/>
    </source>
</evidence>
<dbReference type="EnsemblBacteria" id="ACC80748">
    <property type="protein sequence ID" value="ACC80748"/>
    <property type="gene ID" value="Npun_F2143"/>
</dbReference>
<dbReference type="InterPro" id="IPR036736">
    <property type="entry name" value="ACP-like_sf"/>
</dbReference>
<dbReference type="KEGG" id="npu:Npun_F2143"/>
<dbReference type="OrthoDB" id="425617at2"/>
<dbReference type="SMART" id="SM00823">
    <property type="entry name" value="PKS_PP"/>
    <property type="match status" value="1"/>
</dbReference>
<dbReference type="SUPFAM" id="SSF47336">
    <property type="entry name" value="ACP-like"/>
    <property type="match status" value="1"/>
</dbReference>
<dbReference type="PhylomeDB" id="B2J648"/>
<keyword evidence="1" id="KW-0596">Phosphopantetheine</keyword>
<dbReference type="AlphaFoldDB" id="B2J648"/>
<sequence length="86" mass="9573">MKNKNLEAIQAWFISYIADLLEIEPAQIDIHKSFDSYGLDSVSAITVVGDLEDWLGFSIPSEIVYKYPSIEALSQHLAQNNGSTDP</sequence>
<dbReference type="eggNOG" id="COG0236">
    <property type="taxonomic scope" value="Bacteria"/>
</dbReference>
<name>B2J648_NOSP7</name>
<protein>
    <submittedName>
        <fullName evidence="4">Phosphopantetheine-binding</fullName>
    </submittedName>
</protein>
<organism evidence="4 5">
    <name type="scientific">Nostoc punctiforme (strain ATCC 29133 / PCC 73102)</name>
    <dbReference type="NCBI Taxonomy" id="63737"/>
    <lineage>
        <taxon>Bacteria</taxon>
        <taxon>Bacillati</taxon>
        <taxon>Cyanobacteriota</taxon>
        <taxon>Cyanophyceae</taxon>
        <taxon>Nostocales</taxon>
        <taxon>Nostocaceae</taxon>
        <taxon>Nostoc</taxon>
    </lineage>
</organism>
<dbReference type="InterPro" id="IPR020806">
    <property type="entry name" value="PKS_PP-bd"/>
</dbReference>
<reference evidence="4 5" key="2">
    <citation type="journal article" date="2013" name="Plant Physiol.">
        <title>A Nostoc punctiforme Sugar Transporter Necessary to Establish a Cyanobacterium-Plant Symbiosis.</title>
        <authorList>
            <person name="Ekman M."/>
            <person name="Picossi S."/>
            <person name="Campbell E.L."/>
            <person name="Meeks J.C."/>
            <person name="Flores E."/>
        </authorList>
    </citation>
    <scope>NUCLEOTIDE SEQUENCE [LARGE SCALE GENOMIC DNA]</scope>
    <source>
        <strain evidence="5">ATCC 29133 / PCC 73102</strain>
    </source>
</reference>
<evidence type="ECO:0000313" key="5">
    <source>
        <dbReference type="Proteomes" id="UP000001191"/>
    </source>
</evidence>
<dbReference type="Gene3D" id="1.10.1200.10">
    <property type="entry name" value="ACP-like"/>
    <property type="match status" value="1"/>
</dbReference>
<gene>
    <name evidence="4" type="ordered locus">Npun_F2143</name>
</gene>
<dbReference type="PROSITE" id="PS50075">
    <property type="entry name" value="CARRIER"/>
    <property type="match status" value="1"/>
</dbReference>
<evidence type="ECO:0000256" key="2">
    <source>
        <dbReference type="ARBA" id="ARBA00022553"/>
    </source>
</evidence>
<dbReference type="SMART" id="SM01294">
    <property type="entry name" value="PKS_PP_betabranch"/>
    <property type="match status" value="1"/>
</dbReference>
<dbReference type="PROSITE" id="PS00012">
    <property type="entry name" value="PHOSPHOPANTETHEINE"/>
    <property type="match status" value="1"/>
</dbReference>
<feature type="domain" description="Carrier" evidence="3">
    <location>
        <begin position="4"/>
        <end position="81"/>
    </location>
</feature>
<dbReference type="RefSeq" id="WP_012408749.1">
    <property type="nucleotide sequence ID" value="NC_010628.1"/>
</dbReference>
<evidence type="ECO:0000313" key="4">
    <source>
        <dbReference type="EMBL" id="ACC80748.1"/>
    </source>
</evidence>
<keyword evidence="2" id="KW-0597">Phosphoprotein</keyword>
<dbReference type="InterPro" id="IPR009081">
    <property type="entry name" value="PP-bd_ACP"/>
</dbReference>
<keyword evidence="5" id="KW-1185">Reference proteome</keyword>
<dbReference type="EMBL" id="CP001037">
    <property type="protein sequence ID" value="ACC80748.1"/>
    <property type="molecule type" value="Genomic_DNA"/>
</dbReference>
<dbReference type="HOGENOM" id="CLU_157807_2_1_3"/>
<evidence type="ECO:0000259" key="3">
    <source>
        <dbReference type="PROSITE" id="PS50075"/>
    </source>
</evidence>
<dbReference type="InterPro" id="IPR006162">
    <property type="entry name" value="Ppantetheine_attach_site"/>
</dbReference>